<dbReference type="CDD" id="cd01104">
    <property type="entry name" value="HTH_MlrA-CarA"/>
    <property type="match status" value="1"/>
</dbReference>
<dbReference type="GO" id="GO:0046872">
    <property type="term" value="F:metal ion binding"/>
    <property type="evidence" value="ECO:0007669"/>
    <property type="project" value="InterPro"/>
</dbReference>
<accession>A0A1T4P8B7</accession>
<dbReference type="GO" id="GO:0003700">
    <property type="term" value="F:DNA-binding transcription factor activity"/>
    <property type="evidence" value="ECO:0007669"/>
    <property type="project" value="InterPro"/>
</dbReference>
<keyword evidence="3" id="KW-0804">Transcription</keyword>
<dbReference type="Gene3D" id="3.40.50.280">
    <property type="entry name" value="Cobalamin-binding domain"/>
    <property type="match status" value="1"/>
</dbReference>
<dbReference type="Proteomes" id="UP000190102">
    <property type="component" value="Unassembled WGS sequence"/>
</dbReference>
<evidence type="ECO:0000256" key="1">
    <source>
        <dbReference type="ARBA" id="ARBA00023015"/>
    </source>
</evidence>
<organism evidence="6 7">
    <name type="scientific">Trichlorobacter thiogenes</name>
    <dbReference type="NCBI Taxonomy" id="115783"/>
    <lineage>
        <taxon>Bacteria</taxon>
        <taxon>Pseudomonadati</taxon>
        <taxon>Thermodesulfobacteriota</taxon>
        <taxon>Desulfuromonadia</taxon>
        <taxon>Geobacterales</taxon>
        <taxon>Geobacteraceae</taxon>
        <taxon>Trichlorobacter</taxon>
    </lineage>
</organism>
<proteinExistence type="predicted"/>
<dbReference type="Pfam" id="PF13411">
    <property type="entry name" value="MerR_1"/>
    <property type="match status" value="1"/>
</dbReference>
<dbReference type="GO" id="GO:0003677">
    <property type="term" value="F:DNA binding"/>
    <property type="evidence" value="ECO:0007669"/>
    <property type="project" value="UniProtKB-KW"/>
</dbReference>
<keyword evidence="2 6" id="KW-0238">DNA-binding</keyword>
<dbReference type="OrthoDB" id="9810140at2"/>
<dbReference type="SMART" id="SM00422">
    <property type="entry name" value="HTH_MERR"/>
    <property type="match status" value="1"/>
</dbReference>
<dbReference type="PROSITE" id="PS51332">
    <property type="entry name" value="B12_BINDING"/>
    <property type="match status" value="1"/>
</dbReference>
<feature type="domain" description="HTH merR-type" evidence="4">
    <location>
        <begin position="4"/>
        <end position="62"/>
    </location>
</feature>
<reference evidence="7" key="1">
    <citation type="submission" date="2017-02" db="EMBL/GenBank/DDBJ databases">
        <authorList>
            <person name="Varghese N."/>
            <person name="Submissions S."/>
        </authorList>
    </citation>
    <scope>NUCLEOTIDE SEQUENCE [LARGE SCALE GENOMIC DNA]</scope>
    <source>
        <strain evidence="7">ATCC BAA-34</strain>
    </source>
</reference>
<gene>
    <name evidence="6" type="ORF">SAMN02745119_01879</name>
</gene>
<dbReference type="SUPFAM" id="SSF46955">
    <property type="entry name" value="Putative DNA-binding domain"/>
    <property type="match status" value="1"/>
</dbReference>
<dbReference type="InterPro" id="IPR000551">
    <property type="entry name" value="MerR-type_HTH_dom"/>
</dbReference>
<dbReference type="AlphaFoldDB" id="A0A1T4P8B7"/>
<dbReference type="Gene3D" id="1.10.1240.10">
    <property type="entry name" value="Methionine synthase domain"/>
    <property type="match status" value="1"/>
</dbReference>
<dbReference type="InterPro" id="IPR006158">
    <property type="entry name" value="Cobalamin-bd"/>
</dbReference>
<dbReference type="PANTHER" id="PTHR30204:SF67">
    <property type="entry name" value="HTH-TYPE TRANSCRIPTIONAL REGULATOR MLRA-RELATED"/>
    <property type="match status" value="1"/>
</dbReference>
<evidence type="ECO:0000313" key="7">
    <source>
        <dbReference type="Proteomes" id="UP000190102"/>
    </source>
</evidence>
<evidence type="ECO:0000256" key="2">
    <source>
        <dbReference type="ARBA" id="ARBA00023125"/>
    </source>
</evidence>
<keyword evidence="1" id="KW-0805">Transcription regulation</keyword>
<dbReference type="InterPro" id="IPR036724">
    <property type="entry name" value="Cobalamin-bd_sf"/>
</dbReference>
<dbReference type="STRING" id="115783.SAMN02745119_01879"/>
<dbReference type="RefSeq" id="WP_078790168.1">
    <property type="nucleotide sequence ID" value="NZ_FUWR01000009.1"/>
</dbReference>
<dbReference type="CDD" id="cd02065">
    <property type="entry name" value="B12-binding_like"/>
    <property type="match status" value="1"/>
</dbReference>
<protein>
    <submittedName>
        <fullName evidence="6">DNA-binding transcriptional regulator, MerR family</fullName>
    </submittedName>
</protein>
<evidence type="ECO:0000313" key="6">
    <source>
        <dbReference type="EMBL" id="SJZ87825.1"/>
    </source>
</evidence>
<dbReference type="PANTHER" id="PTHR30204">
    <property type="entry name" value="REDOX-CYCLING DRUG-SENSING TRANSCRIPTIONAL ACTIVATOR SOXR"/>
    <property type="match status" value="1"/>
</dbReference>
<dbReference type="SUPFAM" id="SSF52242">
    <property type="entry name" value="Cobalamin (vitamin B12)-binding domain"/>
    <property type="match status" value="1"/>
</dbReference>
<feature type="domain" description="B12-binding" evidence="5">
    <location>
        <begin position="173"/>
        <end position="294"/>
    </location>
</feature>
<dbReference type="Pfam" id="PF02607">
    <property type="entry name" value="B12-binding_2"/>
    <property type="match status" value="1"/>
</dbReference>
<dbReference type="PROSITE" id="PS50937">
    <property type="entry name" value="HTH_MERR_2"/>
    <property type="match status" value="1"/>
</dbReference>
<dbReference type="GO" id="GO:0031419">
    <property type="term" value="F:cobalamin binding"/>
    <property type="evidence" value="ECO:0007669"/>
    <property type="project" value="InterPro"/>
</dbReference>
<dbReference type="InterPro" id="IPR036594">
    <property type="entry name" value="Meth_synthase_dom"/>
</dbReference>
<dbReference type="Pfam" id="PF02310">
    <property type="entry name" value="B12-binding"/>
    <property type="match status" value="1"/>
</dbReference>
<keyword evidence="7" id="KW-1185">Reference proteome</keyword>
<dbReference type="EMBL" id="FUWR01000009">
    <property type="protein sequence ID" value="SJZ87825.1"/>
    <property type="molecule type" value="Genomic_DNA"/>
</dbReference>
<evidence type="ECO:0000259" key="5">
    <source>
        <dbReference type="PROSITE" id="PS51332"/>
    </source>
</evidence>
<evidence type="ECO:0000256" key="3">
    <source>
        <dbReference type="ARBA" id="ARBA00023163"/>
    </source>
</evidence>
<dbReference type="Gene3D" id="1.10.1660.10">
    <property type="match status" value="1"/>
</dbReference>
<dbReference type="InterPro" id="IPR047057">
    <property type="entry name" value="MerR_fam"/>
</dbReference>
<dbReference type="InterPro" id="IPR003759">
    <property type="entry name" value="Cbl-bd_cap"/>
</dbReference>
<sequence>MPVQFSISDLERETGISRDTLRIWERRYGFPAPQRNQRSERNYSVEQLERLRLIKQLMDSGMRPGKLAILDLQQLSQITQQQRETQTVPRDVEELLQILATGPRYGLLARLEALLQQQGLRDFLIGVLAPMNHAVGEAWFAGRIGVLDEHHYAEQARMVLLTALRRLPQTPGNSRALLTTLPGEQHGLGLLMATCMLALEGVEVLLLGVQTPLEEIVRGAIEGECSIVGISCSEYMNRRTVATQLVRLRNLLPDTTVLWAGGGGIKGIPAMPTGIQLFSSLDQISTALQKSAAR</sequence>
<evidence type="ECO:0000259" key="4">
    <source>
        <dbReference type="PROSITE" id="PS50937"/>
    </source>
</evidence>
<name>A0A1T4P8B7_9BACT</name>
<dbReference type="InterPro" id="IPR009061">
    <property type="entry name" value="DNA-bd_dom_put_sf"/>
</dbReference>